<evidence type="ECO:0000313" key="2">
    <source>
        <dbReference type="EMBL" id="WEW59803.1"/>
    </source>
</evidence>
<sequence length="261" mass="29007">MFGIIADLLSFPFYSWIRLFALSYLVLPQTQGAKQLYLEYIDPFLLQHERQIEKFIGQAHERAKAAGLNYLYQVIDLIREKVLGLPPTWTAKASPPPPPASGPAAYAQSLFSRFNLPAGTGTNFAGPASDLYSLLSSAVTAVTATGKNRDPQTEELSAAGLLPRNLASAPKSERAGYIISQKEKLQILISALDREHRNLELDSREDDDLAYGASYDSDSRGLRKNRSENSFENINHEDLGASSAFDRERDVYGRRRSGRHD</sequence>
<feature type="compositionally biased region" description="Basic and acidic residues" evidence="1">
    <location>
        <begin position="217"/>
        <end position="253"/>
    </location>
</feature>
<keyword evidence="3" id="KW-1185">Reference proteome</keyword>
<accession>A0AAF0IJW4</accession>
<dbReference type="InterPro" id="IPR004345">
    <property type="entry name" value="TB2_DP1_HVA22"/>
</dbReference>
<dbReference type="EMBL" id="CP120629">
    <property type="protein sequence ID" value="WEW59803.1"/>
    <property type="molecule type" value="Genomic_DNA"/>
</dbReference>
<dbReference type="AlphaFoldDB" id="A0AAF0IJW4"/>
<gene>
    <name evidence="2" type="ORF">PRK78_005283</name>
</gene>
<name>A0AAF0IJW4_9EURO</name>
<organism evidence="2 3">
    <name type="scientific">Emydomyces testavorans</name>
    <dbReference type="NCBI Taxonomy" id="2070801"/>
    <lineage>
        <taxon>Eukaryota</taxon>
        <taxon>Fungi</taxon>
        <taxon>Dikarya</taxon>
        <taxon>Ascomycota</taxon>
        <taxon>Pezizomycotina</taxon>
        <taxon>Eurotiomycetes</taxon>
        <taxon>Eurotiomycetidae</taxon>
        <taxon>Onygenales</taxon>
        <taxon>Nannizziopsiaceae</taxon>
        <taxon>Emydomyces</taxon>
    </lineage>
</organism>
<dbReference type="Pfam" id="PF03134">
    <property type="entry name" value="TB2_DP1_HVA22"/>
    <property type="match status" value="1"/>
</dbReference>
<evidence type="ECO:0000256" key="1">
    <source>
        <dbReference type="SAM" id="MobiDB-lite"/>
    </source>
</evidence>
<feature type="region of interest" description="Disordered" evidence="1">
    <location>
        <begin position="209"/>
        <end position="261"/>
    </location>
</feature>
<evidence type="ECO:0008006" key="4">
    <source>
        <dbReference type="Google" id="ProtNLM"/>
    </source>
</evidence>
<reference evidence="2" key="1">
    <citation type="submission" date="2023-03" db="EMBL/GenBank/DDBJ databases">
        <title>Emydomyces testavorans Genome Sequence.</title>
        <authorList>
            <person name="Hoyer L."/>
        </authorList>
    </citation>
    <scope>NUCLEOTIDE SEQUENCE</scope>
    <source>
        <strain evidence="2">16-2883</strain>
    </source>
</reference>
<dbReference type="Proteomes" id="UP001219355">
    <property type="component" value="Chromosome 3"/>
</dbReference>
<evidence type="ECO:0000313" key="3">
    <source>
        <dbReference type="Proteomes" id="UP001219355"/>
    </source>
</evidence>
<protein>
    <recommendedName>
        <fullName evidence="4">Protein YOP1</fullName>
    </recommendedName>
</protein>
<proteinExistence type="predicted"/>